<dbReference type="EMBL" id="KB304341">
    <property type="protein sequence ID" value="ELU02140.1"/>
    <property type="molecule type" value="Genomic_DNA"/>
</dbReference>
<accession>R7U700</accession>
<comment type="subcellular location">
    <subcellularLocation>
        <location evidence="1">Secreted</location>
    </subcellularLocation>
</comment>
<keyword evidence="6" id="KW-1015">Disulfide bond</keyword>
<dbReference type="PANTHER" id="PTHR14903:SF6">
    <property type="entry name" value="CTCK DOMAIN-CONTAINING PROTEIN"/>
    <property type="match status" value="1"/>
</dbReference>
<dbReference type="EMBL" id="AMQN01008993">
    <property type="status" value="NOT_ANNOTATED_CDS"/>
    <property type="molecule type" value="Genomic_DNA"/>
</dbReference>
<evidence type="ECO:0000256" key="1">
    <source>
        <dbReference type="ARBA" id="ARBA00004613"/>
    </source>
</evidence>
<dbReference type="AlphaFoldDB" id="R7U700"/>
<evidence type="ECO:0000313" key="11">
    <source>
        <dbReference type="EMBL" id="ELU02140.1"/>
    </source>
</evidence>
<keyword evidence="5" id="KW-0732">Signal</keyword>
<evidence type="ECO:0000256" key="2">
    <source>
        <dbReference type="ARBA" id="ARBA00007850"/>
    </source>
</evidence>
<dbReference type="GO" id="GO:0030514">
    <property type="term" value="P:negative regulation of BMP signaling pathway"/>
    <property type="evidence" value="ECO:0007669"/>
    <property type="project" value="TreeGrafter"/>
</dbReference>
<dbReference type="GO" id="GO:0016055">
    <property type="term" value="P:Wnt signaling pathway"/>
    <property type="evidence" value="ECO:0007669"/>
    <property type="project" value="UniProtKB-KW"/>
</dbReference>
<dbReference type="GO" id="GO:0005615">
    <property type="term" value="C:extracellular space"/>
    <property type="evidence" value="ECO:0007669"/>
    <property type="project" value="InterPro"/>
</dbReference>
<reference evidence="11 13" key="2">
    <citation type="journal article" date="2013" name="Nature">
        <title>Insights into bilaterian evolution from three spiralian genomes.</title>
        <authorList>
            <person name="Simakov O."/>
            <person name="Marletaz F."/>
            <person name="Cho S.J."/>
            <person name="Edsinger-Gonzales E."/>
            <person name="Havlak P."/>
            <person name="Hellsten U."/>
            <person name="Kuo D.H."/>
            <person name="Larsson T."/>
            <person name="Lv J."/>
            <person name="Arendt D."/>
            <person name="Savage R."/>
            <person name="Osoegawa K."/>
            <person name="de Jong P."/>
            <person name="Grimwood J."/>
            <person name="Chapman J.A."/>
            <person name="Shapiro H."/>
            <person name="Aerts A."/>
            <person name="Otillar R.P."/>
            <person name="Terry A.Y."/>
            <person name="Boore J.L."/>
            <person name="Grigoriev I.V."/>
            <person name="Lindberg D.R."/>
            <person name="Seaver E.C."/>
            <person name="Weisblat D.A."/>
            <person name="Putnam N.H."/>
            <person name="Rokhsar D.S."/>
        </authorList>
    </citation>
    <scope>NUCLEOTIDE SEQUENCE</scope>
    <source>
        <strain evidence="11 13">I ESC-2004</strain>
    </source>
</reference>
<evidence type="ECO:0000256" key="8">
    <source>
        <dbReference type="PROSITE-ProRule" id="PRU00039"/>
    </source>
</evidence>
<evidence type="ECO:0000256" key="5">
    <source>
        <dbReference type="ARBA" id="ARBA00022729"/>
    </source>
</evidence>
<keyword evidence="13" id="KW-1185">Reference proteome</keyword>
<dbReference type="InterPro" id="IPR008835">
    <property type="entry name" value="Sclerostin/SOSTDC1"/>
</dbReference>
<evidence type="ECO:0000313" key="13">
    <source>
        <dbReference type="Proteomes" id="UP000014760"/>
    </source>
</evidence>
<organism evidence="11">
    <name type="scientific">Capitella teleta</name>
    <name type="common">Polychaete worm</name>
    <dbReference type="NCBI Taxonomy" id="283909"/>
    <lineage>
        <taxon>Eukaryota</taxon>
        <taxon>Metazoa</taxon>
        <taxon>Spiralia</taxon>
        <taxon>Lophotrochozoa</taxon>
        <taxon>Annelida</taxon>
        <taxon>Polychaeta</taxon>
        <taxon>Sedentaria</taxon>
        <taxon>Scolecida</taxon>
        <taxon>Capitellidae</taxon>
        <taxon>Capitella</taxon>
    </lineage>
</organism>
<protein>
    <recommendedName>
        <fullName evidence="10">CTCK domain-containing protein</fullName>
    </recommendedName>
</protein>
<sequence length="136" mass="16040">MIFVFSADDIQVGCKELRSKRYISDGFCTSVKPVTEVVCTGHCLPIRNLPWYAEFIKVWARTKILEWRCVDDVIRRKRVRLLCENGESRSYKIKVVRSCKCKRFMRQQNESPERQRTKTRKKVGVTSADKKNHSRP</sequence>
<evidence type="ECO:0000256" key="3">
    <source>
        <dbReference type="ARBA" id="ARBA00022525"/>
    </source>
</evidence>
<evidence type="ECO:0000256" key="4">
    <source>
        <dbReference type="ARBA" id="ARBA00022687"/>
    </source>
</evidence>
<dbReference type="InterPro" id="IPR029034">
    <property type="entry name" value="Cystine-knot_cytokine"/>
</dbReference>
<evidence type="ECO:0000259" key="10">
    <source>
        <dbReference type="PROSITE" id="PS01225"/>
    </source>
</evidence>
<name>R7U700_CAPTE</name>
<keyword evidence="7" id="KW-0325">Glycoprotein</keyword>
<reference evidence="12" key="3">
    <citation type="submission" date="2015-06" db="UniProtKB">
        <authorList>
            <consortium name="EnsemblMetazoa"/>
        </authorList>
    </citation>
    <scope>IDENTIFICATION</scope>
</reference>
<keyword evidence="4" id="KW-0879">Wnt signaling pathway</keyword>
<dbReference type="EnsemblMetazoa" id="CapteT109141">
    <property type="protein sequence ID" value="CapteP109141"/>
    <property type="gene ID" value="CapteG109141"/>
</dbReference>
<comment type="caution">
    <text evidence="8">Lacks conserved residue(s) required for the propagation of feature annotation.</text>
</comment>
<dbReference type="PROSITE" id="PS01225">
    <property type="entry name" value="CTCK_2"/>
    <property type="match status" value="1"/>
</dbReference>
<dbReference type="Gene3D" id="2.10.90.10">
    <property type="entry name" value="Cystine-knot cytokines"/>
    <property type="match status" value="1"/>
</dbReference>
<keyword evidence="3" id="KW-0964">Secreted</keyword>
<dbReference type="OMA" id="RACKCVR"/>
<dbReference type="InterPro" id="IPR006207">
    <property type="entry name" value="Cys_knot_C"/>
</dbReference>
<comment type="similarity">
    <text evidence="2">Belongs to the sclerostin family.</text>
</comment>
<gene>
    <name evidence="11" type="ORF">CAPTEDRAFT_109141</name>
</gene>
<evidence type="ECO:0000256" key="6">
    <source>
        <dbReference type="ARBA" id="ARBA00023157"/>
    </source>
</evidence>
<dbReference type="GO" id="GO:0036122">
    <property type="term" value="F:BMP binding"/>
    <property type="evidence" value="ECO:0007669"/>
    <property type="project" value="TreeGrafter"/>
</dbReference>
<feature type="domain" description="CTCK" evidence="10">
    <location>
        <begin position="14"/>
        <end position="112"/>
    </location>
</feature>
<evidence type="ECO:0000256" key="9">
    <source>
        <dbReference type="SAM" id="MobiDB-lite"/>
    </source>
</evidence>
<evidence type="ECO:0000256" key="7">
    <source>
        <dbReference type="ARBA" id="ARBA00023180"/>
    </source>
</evidence>
<dbReference type="GO" id="GO:0030178">
    <property type="term" value="P:negative regulation of Wnt signaling pathway"/>
    <property type="evidence" value="ECO:0007669"/>
    <property type="project" value="TreeGrafter"/>
</dbReference>
<dbReference type="PANTHER" id="PTHR14903">
    <property type="entry name" value="SCLEROSTIN-RELATED"/>
    <property type="match status" value="1"/>
</dbReference>
<dbReference type="HOGENOM" id="CLU_152646_0_0_1"/>
<reference evidence="13" key="1">
    <citation type="submission" date="2012-12" db="EMBL/GenBank/DDBJ databases">
        <authorList>
            <person name="Hellsten U."/>
            <person name="Grimwood J."/>
            <person name="Chapman J.A."/>
            <person name="Shapiro H."/>
            <person name="Aerts A."/>
            <person name="Otillar R.P."/>
            <person name="Terry A.Y."/>
            <person name="Boore J.L."/>
            <person name="Simakov O."/>
            <person name="Marletaz F."/>
            <person name="Cho S.-J."/>
            <person name="Edsinger-Gonzales E."/>
            <person name="Havlak P."/>
            <person name="Kuo D.-H."/>
            <person name="Larsson T."/>
            <person name="Lv J."/>
            <person name="Arendt D."/>
            <person name="Savage R."/>
            <person name="Osoegawa K."/>
            <person name="de Jong P."/>
            <person name="Lindberg D.R."/>
            <person name="Seaver E.C."/>
            <person name="Weisblat D.A."/>
            <person name="Putnam N.H."/>
            <person name="Grigoriev I.V."/>
            <person name="Rokhsar D.S."/>
        </authorList>
    </citation>
    <scope>NUCLEOTIDE SEQUENCE</scope>
    <source>
        <strain evidence="13">I ESC-2004</strain>
    </source>
</reference>
<dbReference type="OrthoDB" id="6624188at2759"/>
<proteinExistence type="inferred from homology"/>
<feature type="region of interest" description="Disordered" evidence="9">
    <location>
        <begin position="107"/>
        <end position="136"/>
    </location>
</feature>
<evidence type="ECO:0000313" key="12">
    <source>
        <dbReference type="EnsemblMetazoa" id="CapteP109141"/>
    </source>
</evidence>
<dbReference type="Proteomes" id="UP000014760">
    <property type="component" value="Unassembled WGS sequence"/>
</dbReference>
<dbReference type="Pfam" id="PF05463">
    <property type="entry name" value="Sclerostin"/>
    <property type="match status" value="1"/>
</dbReference>